<keyword evidence="3" id="KW-0732">Signal</keyword>
<name>A0A3M7SY51_BRAPC</name>
<feature type="chain" id="PRO_5018011023" evidence="3">
    <location>
        <begin position="20"/>
        <end position="428"/>
    </location>
</feature>
<feature type="compositionally biased region" description="Polar residues" evidence="1">
    <location>
        <begin position="196"/>
        <end position="212"/>
    </location>
</feature>
<accession>A0A3M7SY51</accession>
<feature type="region of interest" description="Disordered" evidence="1">
    <location>
        <begin position="179"/>
        <end position="267"/>
    </location>
</feature>
<feature type="compositionally biased region" description="Low complexity" evidence="1">
    <location>
        <begin position="179"/>
        <end position="195"/>
    </location>
</feature>
<evidence type="ECO:0000313" key="5">
    <source>
        <dbReference type="Proteomes" id="UP000276133"/>
    </source>
</evidence>
<feature type="compositionally biased region" description="Basic and acidic residues" evidence="1">
    <location>
        <begin position="228"/>
        <end position="237"/>
    </location>
</feature>
<sequence>MDYLFILLSSLALISHSDSANFTTLESVILIDEAEPTNSTVSIINLEKNVQSGFLAHSKNFLNTLDNWLSKFFNRSSLILTIAFILGFITIAIIVFISICVYKNTCAKKRSNSQTKITTNPAYDKIPKVDFLDSSESLDKKIFDENMDPKFESPDSKISSETIRLLDIKSERAGEKNFSNQSIKSFSSSSTSQNSVIEQTPKTTMGQTKPNPSLNDSNIKSSMSSLSKKLDSSHNLEKSGLLADEESLSSKNRFTPNSKKTQNRQQMNIEGQISRRSWLFNRTKSESGAEVADGLGLPPVPPQDKSKQRTSLASSIGSITNCQITMDFSPIKQGVDNILKDIKPYQQSSSSVNFNKDDQVSMSDIYMQCIREKREKEEQAKIQRNKQIESSNTSISMNPNGTGQRNSVANLNQDSESIKTFGTEKSCY</sequence>
<feature type="compositionally biased region" description="Low complexity" evidence="1">
    <location>
        <begin position="213"/>
        <end position="227"/>
    </location>
</feature>
<evidence type="ECO:0000256" key="1">
    <source>
        <dbReference type="SAM" id="MobiDB-lite"/>
    </source>
</evidence>
<keyword evidence="2" id="KW-0812">Transmembrane</keyword>
<dbReference type="Proteomes" id="UP000276133">
    <property type="component" value="Unassembled WGS sequence"/>
</dbReference>
<keyword evidence="2" id="KW-0472">Membrane</keyword>
<feature type="compositionally biased region" description="Polar residues" evidence="1">
    <location>
        <begin position="388"/>
        <end position="420"/>
    </location>
</feature>
<evidence type="ECO:0000256" key="3">
    <source>
        <dbReference type="SAM" id="SignalP"/>
    </source>
</evidence>
<proteinExistence type="predicted"/>
<feature type="signal peptide" evidence="3">
    <location>
        <begin position="1"/>
        <end position="19"/>
    </location>
</feature>
<feature type="region of interest" description="Disordered" evidence="1">
    <location>
        <begin position="284"/>
        <end position="312"/>
    </location>
</feature>
<feature type="transmembrane region" description="Helical" evidence="2">
    <location>
        <begin position="78"/>
        <end position="102"/>
    </location>
</feature>
<feature type="region of interest" description="Disordered" evidence="1">
    <location>
        <begin position="385"/>
        <end position="428"/>
    </location>
</feature>
<protein>
    <submittedName>
        <fullName evidence="4">Uncharacterized protein</fullName>
    </submittedName>
</protein>
<evidence type="ECO:0000313" key="4">
    <source>
        <dbReference type="EMBL" id="RNA40579.1"/>
    </source>
</evidence>
<reference evidence="4 5" key="1">
    <citation type="journal article" date="2018" name="Sci. Rep.">
        <title>Genomic signatures of local adaptation to the degree of environmental predictability in rotifers.</title>
        <authorList>
            <person name="Franch-Gras L."/>
            <person name="Hahn C."/>
            <person name="Garcia-Roger E.M."/>
            <person name="Carmona M.J."/>
            <person name="Serra M."/>
            <person name="Gomez A."/>
        </authorList>
    </citation>
    <scope>NUCLEOTIDE SEQUENCE [LARGE SCALE GENOMIC DNA]</scope>
    <source>
        <strain evidence="4">HYR1</strain>
    </source>
</reference>
<organism evidence="4 5">
    <name type="scientific">Brachionus plicatilis</name>
    <name type="common">Marine rotifer</name>
    <name type="synonym">Brachionus muelleri</name>
    <dbReference type="NCBI Taxonomy" id="10195"/>
    <lineage>
        <taxon>Eukaryota</taxon>
        <taxon>Metazoa</taxon>
        <taxon>Spiralia</taxon>
        <taxon>Gnathifera</taxon>
        <taxon>Rotifera</taxon>
        <taxon>Eurotatoria</taxon>
        <taxon>Monogononta</taxon>
        <taxon>Pseudotrocha</taxon>
        <taxon>Ploima</taxon>
        <taxon>Brachionidae</taxon>
        <taxon>Brachionus</taxon>
    </lineage>
</organism>
<dbReference type="AlphaFoldDB" id="A0A3M7SY51"/>
<keyword evidence="5" id="KW-1185">Reference proteome</keyword>
<feature type="compositionally biased region" description="Polar residues" evidence="1">
    <location>
        <begin position="249"/>
        <end position="267"/>
    </location>
</feature>
<dbReference type="EMBL" id="REGN01000629">
    <property type="protein sequence ID" value="RNA40579.1"/>
    <property type="molecule type" value="Genomic_DNA"/>
</dbReference>
<dbReference type="OrthoDB" id="10604241at2759"/>
<keyword evidence="2" id="KW-1133">Transmembrane helix</keyword>
<gene>
    <name evidence="4" type="ORF">BpHYR1_019920</name>
</gene>
<evidence type="ECO:0000256" key="2">
    <source>
        <dbReference type="SAM" id="Phobius"/>
    </source>
</evidence>
<comment type="caution">
    <text evidence="4">The sequence shown here is derived from an EMBL/GenBank/DDBJ whole genome shotgun (WGS) entry which is preliminary data.</text>
</comment>